<keyword evidence="3" id="KW-0378">Hydrolase</keyword>
<dbReference type="EMBL" id="LR134377">
    <property type="protein sequence ID" value="VEH04916.1"/>
    <property type="molecule type" value="Genomic_DNA"/>
</dbReference>
<dbReference type="GO" id="GO:0004556">
    <property type="term" value="F:alpha-amylase activity"/>
    <property type="evidence" value="ECO:0007669"/>
    <property type="project" value="TreeGrafter"/>
</dbReference>
<dbReference type="SMART" id="SM00642">
    <property type="entry name" value="Aamy"/>
    <property type="match status" value="1"/>
</dbReference>
<dbReference type="EC" id="3.2.1.10" evidence="3"/>
<evidence type="ECO:0000256" key="1">
    <source>
        <dbReference type="ARBA" id="ARBA00008061"/>
    </source>
</evidence>
<evidence type="ECO:0000313" key="3">
    <source>
        <dbReference type="EMBL" id="VEH04916.1"/>
    </source>
</evidence>
<dbReference type="PANTHER" id="PTHR10357:SF179">
    <property type="entry name" value="NEUTRAL AND BASIC AMINO ACID TRANSPORT PROTEIN RBAT"/>
    <property type="match status" value="1"/>
</dbReference>
<dbReference type="Gene3D" id="3.20.20.80">
    <property type="entry name" value="Glycosidases"/>
    <property type="match status" value="1"/>
</dbReference>
<sequence>MSQIIHPAHNQNDWWRKAVIYQIYPKSFASDKGAYGTLAGITSRLEHIANLGADAVWISPFYRSPQKDGGYDVSDYRDIDPLFGTRADAEKLIERAHELGLKVLFDLVPNHTSDQHAWFQEALHAQPGSAARQRYWFADGRGTHGELPPTDWLSVFGGSAWTKVSQRLDAPGSAWENDPQWYLNLFDSSQPDLNWSNEEVRAEFDDILRFWLRRGIDGFRVDVAHGLDKDPQLPDWQYHWEMVDGGSDTPADVPPPPMWNRPGVHEIYRRWNKVLHEFGTDKILVAEAWVDPLADYLRADEMHQAFNFQFLTCPWQPADLRRVIAQSYADLDSVAAPVTWVLSNHDVVRASSRMGLSNVADRPNGIRASDPQPDYCLGQKRSLSAHALISALPGGTYIYQGEELGLPEHTTLDDELREDPTFIRSHGEIPGRDGCRIPLPWVAHAPGFGFSPQGDTWLPQPQDWAQLAVDTQKDDPKSTLNFFRTMLALRRSLRLGEGELLAAEGYPDNVLAYINRRNGRAEILIITTFEQGLPMPAGMHTVLATQPVTDTIPAHTTCWLQAD</sequence>
<dbReference type="GO" id="GO:0009313">
    <property type="term" value="P:oligosaccharide catabolic process"/>
    <property type="evidence" value="ECO:0007669"/>
    <property type="project" value="TreeGrafter"/>
</dbReference>
<dbReference type="GO" id="GO:0004574">
    <property type="term" value="F:oligo-1,6-glucosidase activity"/>
    <property type="evidence" value="ECO:0007669"/>
    <property type="project" value="UniProtKB-EC"/>
</dbReference>
<reference evidence="3 4" key="1">
    <citation type="submission" date="2018-12" db="EMBL/GenBank/DDBJ databases">
        <authorList>
            <consortium name="Pathogen Informatics"/>
        </authorList>
    </citation>
    <scope>NUCLEOTIDE SEQUENCE [LARGE SCALE GENOMIC DNA]</scope>
    <source>
        <strain evidence="3 4">NCTC949</strain>
    </source>
</reference>
<dbReference type="PANTHER" id="PTHR10357">
    <property type="entry name" value="ALPHA-AMYLASE FAMILY MEMBER"/>
    <property type="match status" value="1"/>
</dbReference>
<gene>
    <name evidence="3" type="primary">malL_2</name>
    <name evidence="3" type="ORF">NCTC949_00336</name>
</gene>
<dbReference type="InterPro" id="IPR006047">
    <property type="entry name" value="GH13_cat_dom"/>
</dbReference>
<dbReference type="RefSeq" id="WP_126316345.1">
    <property type="nucleotide sequence ID" value="NZ_JBHOLU010000002.1"/>
</dbReference>
<protein>
    <submittedName>
        <fullName evidence="3">Amylase</fullName>
        <ecNumber evidence="3">3.2.1.10</ecNumber>
    </submittedName>
</protein>
<name>A0AB38VPB9_9CORY</name>
<keyword evidence="3" id="KW-0326">Glycosidase</keyword>
<evidence type="ECO:0000259" key="2">
    <source>
        <dbReference type="SMART" id="SM00642"/>
    </source>
</evidence>
<dbReference type="GO" id="GO:0016853">
    <property type="term" value="F:isomerase activity"/>
    <property type="evidence" value="ECO:0007669"/>
    <property type="project" value="UniProtKB-KW"/>
</dbReference>
<proteinExistence type="inferred from homology"/>
<comment type="similarity">
    <text evidence="1">Belongs to the glycosyl hydrolase 13 family.</text>
</comment>
<dbReference type="Pfam" id="PF00128">
    <property type="entry name" value="Alpha-amylase"/>
    <property type="match status" value="1"/>
</dbReference>
<dbReference type="InterPro" id="IPR017853">
    <property type="entry name" value="GH"/>
</dbReference>
<dbReference type="Gene3D" id="3.90.400.10">
    <property type="entry name" value="Oligo-1,6-glucosidase, Domain 2"/>
    <property type="match status" value="1"/>
</dbReference>
<organism evidence="3 4">
    <name type="scientific">Corynebacterium kutscheri</name>
    <dbReference type="NCBI Taxonomy" id="35755"/>
    <lineage>
        <taxon>Bacteria</taxon>
        <taxon>Bacillati</taxon>
        <taxon>Actinomycetota</taxon>
        <taxon>Actinomycetes</taxon>
        <taxon>Mycobacteriales</taxon>
        <taxon>Corynebacteriaceae</taxon>
        <taxon>Corynebacterium</taxon>
    </lineage>
</organism>
<dbReference type="InterPro" id="IPR045857">
    <property type="entry name" value="O16G_dom_2"/>
</dbReference>
<dbReference type="SUPFAM" id="SSF51445">
    <property type="entry name" value="(Trans)glycosidases"/>
    <property type="match status" value="1"/>
</dbReference>
<evidence type="ECO:0000313" key="4">
    <source>
        <dbReference type="Proteomes" id="UP000271380"/>
    </source>
</evidence>
<accession>A0AB38VPB9</accession>
<dbReference type="AlphaFoldDB" id="A0AB38VPB9"/>
<feature type="domain" description="Glycosyl hydrolase family 13 catalytic" evidence="2">
    <location>
        <begin position="22"/>
        <end position="436"/>
    </location>
</feature>
<dbReference type="Proteomes" id="UP000271380">
    <property type="component" value="Chromosome"/>
</dbReference>
<dbReference type="CDD" id="cd11332">
    <property type="entry name" value="AmyAc_OligoGlu_TS"/>
    <property type="match status" value="1"/>
</dbReference>